<proteinExistence type="predicted"/>
<comment type="caution">
    <text evidence="1">The sequence shown here is derived from an EMBL/GenBank/DDBJ whole genome shotgun (WGS) entry which is preliminary data.</text>
</comment>
<dbReference type="EMBL" id="JACHIP010000036">
    <property type="protein sequence ID" value="MBB5061316.1"/>
    <property type="molecule type" value="Genomic_DNA"/>
</dbReference>
<keyword evidence="2" id="KW-1185">Reference proteome</keyword>
<reference evidence="1 2" key="1">
    <citation type="submission" date="2020-08" db="EMBL/GenBank/DDBJ databases">
        <title>Genomic Encyclopedia of Type Strains, Phase IV (KMG-V): Genome sequencing to study the core and pangenomes of soil and plant-associated prokaryotes.</title>
        <authorList>
            <person name="Whitman W."/>
        </authorList>
    </citation>
    <scope>NUCLEOTIDE SEQUENCE [LARGE SCALE GENOMIC DNA]</scope>
    <source>
        <strain evidence="1 2">M8UP14</strain>
    </source>
</reference>
<evidence type="ECO:0000313" key="1">
    <source>
        <dbReference type="EMBL" id="MBB5061316.1"/>
    </source>
</evidence>
<accession>A0A7W7ZLA9</accession>
<organism evidence="1 2">
    <name type="scientific">Granulicella aggregans</name>
    <dbReference type="NCBI Taxonomy" id="474949"/>
    <lineage>
        <taxon>Bacteria</taxon>
        <taxon>Pseudomonadati</taxon>
        <taxon>Acidobacteriota</taxon>
        <taxon>Terriglobia</taxon>
        <taxon>Terriglobales</taxon>
        <taxon>Acidobacteriaceae</taxon>
        <taxon>Granulicella</taxon>
    </lineage>
</organism>
<evidence type="ECO:0000313" key="2">
    <source>
        <dbReference type="Proteomes" id="UP000540989"/>
    </source>
</evidence>
<sequence length="50" mass="5928">MTYKHDKNRTPNEFHAIRLLRSGSVRYHLTNLSTSVERLVRCQKRATDVQ</sequence>
<name>A0A7W7ZLA9_9BACT</name>
<dbReference type="Proteomes" id="UP000540989">
    <property type="component" value="Unassembled WGS sequence"/>
</dbReference>
<protein>
    <submittedName>
        <fullName evidence="1">Uncharacterized protein</fullName>
    </submittedName>
</protein>
<gene>
    <name evidence="1" type="ORF">HDF16_006052</name>
</gene>
<dbReference type="AlphaFoldDB" id="A0A7W7ZLA9"/>